<dbReference type="EMBL" id="CAGS01000272">
    <property type="protein sequence ID" value="CCF84466.1"/>
    <property type="molecule type" value="Genomic_DNA"/>
</dbReference>
<dbReference type="GO" id="GO:0000155">
    <property type="term" value="F:phosphorelay sensor kinase activity"/>
    <property type="evidence" value="ECO:0007669"/>
    <property type="project" value="InterPro"/>
</dbReference>
<name>I4EIF4_9BACT</name>
<comment type="catalytic activity">
    <reaction evidence="1">
        <text>ATP + protein L-histidine = ADP + protein N-phospho-L-histidine.</text>
        <dbReference type="EC" id="2.7.13.3"/>
    </reaction>
</comment>
<dbReference type="InterPro" id="IPR003661">
    <property type="entry name" value="HisK_dim/P_dom"/>
</dbReference>
<evidence type="ECO:0000256" key="6">
    <source>
        <dbReference type="ARBA" id="ARBA00023012"/>
    </source>
</evidence>
<comment type="caution">
    <text evidence="9">The sequence shown here is derived from an EMBL/GenBank/DDBJ whole genome shotgun (WGS) entry which is preliminary data.</text>
</comment>
<feature type="domain" description="Histidine kinase" evidence="8">
    <location>
        <begin position="356"/>
        <end position="571"/>
    </location>
</feature>
<dbReference type="PANTHER" id="PTHR43711:SF1">
    <property type="entry name" value="HISTIDINE KINASE 1"/>
    <property type="match status" value="1"/>
</dbReference>
<evidence type="ECO:0000256" key="2">
    <source>
        <dbReference type="ARBA" id="ARBA00012438"/>
    </source>
</evidence>
<evidence type="ECO:0000256" key="5">
    <source>
        <dbReference type="ARBA" id="ARBA00022777"/>
    </source>
</evidence>
<evidence type="ECO:0000256" key="7">
    <source>
        <dbReference type="SAM" id="Phobius"/>
    </source>
</evidence>
<dbReference type="Pfam" id="PF00512">
    <property type="entry name" value="HisKA"/>
    <property type="match status" value="1"/>
</dbReference>
<dbReference type="SUPFAM" id="SSF47384">
    <property type="entry name" value="Homodimeric domain of signal transducing histidine kinase"/>
    <property type="match status" value="1"/>
</dbReference>
<feature type="transmembrane region" description="Helical" evidence="7">
    <location>
        <begin position="270"/>
        <end position="288"/>
    </location>
</feature>
<dbReference type="SMART" id="SM00387">
    <property type="entry name" value="HATPase_c"/>
    <property type="match status" value="1"/>
</dbReference>
<dbReference type="InterPro" id="IPR036097">
    <property type="entry name" value="HisK_dim/P_sf"/>
</dbReference>
<feature type="transmembrane region" description="Helical" evidence="7">
    <location>
        <begin position="166"/>
        <end position="185"/>
    </location>
</feature>
<evidence type="ECO:0000313" key="10">
    <source>
        <dbReference type="Proteomes" id="UP000004221"/>
    </source>
</evidence>
<dbReference type="PRINTS" id="PR00344">
    <property type="entry name" value="BCTRLSENSOR"/>
</dbReference>
<feature type="transmembrane region" description="Helical" evidence="7">
    <location>
        <begin position="197"/>
        <end position="214"/>
    </location>
</feature>
<gene>
    <name evidence="9" type="ORF">NITHO_3430011</name>
</gene>
<evidence type="ECO:0000256" key="1">
    <source>
        <dbReference type="ARBA" id="ARBA00000085"/>
    </source>
</evidence>
<organism evidence="9 10">
    <name type="scientific">Nitrolancea hollandica Lb</name>
    <dbReference type="NCBI Taxonomy" id="1129897"/>
    <lineage>
        <taxon>Bacteria</taxon>
        <taxon>Pseudomonadati</taxon>
        <taxon>Thermomicrobiota</taxon>
        <taxon>Thermomicrobia</taxon>
        <taxon>Sphaerobacterales</taxon>
        <taxon>Sphaerobacterineae</taxon>
        <taxon>Sphaerobacteraceae</taxon>
        <taxon>Nitrolancea</taxon>
    </lineage>
</organism>
<sequence>MLNAPSAANDKLMPKDASEAEIGTTLAKAGAMSGTGRNLNGPAGVPVPADGNALDQDHRLERGSDRTMLLVAAGLAIAILAWAVIILTVQQARFVVISPNAAEGVEAASDLARLFGALVLILFPDNRAGQRLRWFAAGFVILGLGGLAFGDLRLLLQASPDLNRAMYAALVTWTIAGALFAIGILPANPPHFTRRAFGFVTAVSVLGVVVVTQSEHLPTLIHIRSLEEAALSGDVPLRGLTSWHWFLASIPLGLALITVVGLVRHSSRRVLGGWLTVAMVLLAGAQLYNLFWPWAFSPVLTSANVLRLAFAAAVAVGGVLELRRIAAEREVLLVAEHEYSHRLAELAVLKADFTAMIAHELGSPLAAIRGFAAMLATGELSREDQADAVSAIQAETELITTLVHDMQTMAQVERDDFAVQMRPVPLGVLLGEAAAFATTLPGHHPVTTRVSGQEWIRADPQRLGQVLRNLLSNAAKYSADGKPIELRAQRTEEGRMRVEVADQGYGIEPADLERIFEKFRRGRDPQGRKVAGVGLGLYSARRILQSHGSELMVESTPGVGSVFAFELEVVQ</sequence>
<accession>I4EIF4</accession>
<keyword evidence="5" id="KW-0418">Kinase</keyword>
<evidence type="ECO:0000256" key="4">
    <source>
        <dbReference type="ARBA" id="ARBA00022679"/>
    </source>
</evidence>
<evidence type="ECO:0000313" key="9">
    <source>
        <dbReference type="EMBL" id="CCF84466.1"/>
    </source>
</evidence>
<dbReference type="CDD" id="cd00082">
    <property type="entry name" value="HisKA"/>
    <property type="match status" value="1"/>
</dbReference>
<keyword evidence="7" id="KW-0812">Transmembrane</keyword>
<keyword evidence="6" id="KW-0902">Two-component regulatory system</keyword>
<dbReference type="SMART" id="SM00388">
    <property type="entry name" value="HisKA"/>
    <property type="match status" value="1"/>
</dbReference>
<dbReference type="Proteomes" id="UP000004221">
    <property type="component" value="Unassembled WGS sequence"/>
</dbReference>
<keyword evidence="10" id="KW-1185">Reference proteome</keyword>
<evidence type="ECO:0000256" key="3">
    <source>
        <dbReference type="ARBA" id="ARBA00022553"/>
    </source>
</evidence>
<dbReference type="EC" id="2.7.13.3" evidence="2"/>
<protein>
    <recommendedName>
        <fullName evidence="2">histidine kinase</fullName>
        <ecNumber evidence="2">2.7.13.3</ecNumber>
    </recommendedName>
</protein>
<dbReference type="PANTHER" id="PTHR43711">
    <property type="entry name" value="TWO-COMPONENT HISTIDINE KINASE"/>
    <property type="match status" value="1"/>
</dbReference>
<dbReference type="InterPro" id="IPR004358">
    <property type="entry name" value="Sig_transdc_His_kin-like_C"/>
</dbReference>
<dbReference type="Pfam" id="PF02518">
    <property type="entry name" value="HATPase_c"/>
    <property type="match status" value="1"/>
</dbReference>
<dbReference type="InterPro" id="IPR003594">
    <property type="entry name" value="HATPase_dom"/>
</dbReference>
<dbReference type="Gene3D" id="3.30.565.10">
    <property type="entry name" value="Histidine kinase-like ATPase, C-terminal domain"/>
    <property type="match status" value="1"/>
</dbReference>
<dbReference type="InterPro" id="IPR050736">
    <property type="entry name" value="Sensor_HK_Regulatory"/>
</dbReference>
<feature type="transmembrane region" description="Helical" evidence="7">
    <location>
        <begin position="135"/>
        <end position="154"/>
    </location>
</feature>
<keyword evidence="7" id="KW-0472">Membrane</keyword>
<reference evidence="9 10" key="1">
    <citation type="journal article" date="2012" name="ISME J.">
        <title>Nitrification expanded: discovery, physiology and genomics of a nitrite-oxidizing bacterium from the phylum Chloroflexi.</title>
        <authorList>
            <person name="Sorokin D.Y."/>
            <person name="Lucker S."/>
            <person name="Vejmelkova D."/>
            <person name="Kostrikina N.A."/>
            <person name="Kleerebezem R."/>
            <person name="Rijpstra W.I."/>
            <person name="Damste J.S."/>
            <person name="Le Paslier D."/>
            <person name="Muyzer G."/>
            <person name="Wagner M."/>
            <person name="van Loosdrecht M.C."/>
            <person name="Daims H."/>
        </authorList>
    </citation>
    <scope>NUCLEOTIDE SEQUENCE [LARGE SCALE GENOMIC DNA]</scope>
    <source>
        <strain evidence="10">none</strain>
    </source>
</reference>
<evidence type="ECO:0000259" key="8">
    <source>
        <dbReference type="PROSITE" id="PS50109"/>
    </source>
</evidence>
<dbReference type="Gene3D" id="1.10.287.130">
    <property type="match status" value="1"/>
</dbReference>
<keyword evidence="3" id="KW-0597">Phosphoprotein</keyword>
<dbReference type="AlphaFoldDB" id="I4EIF4"/>
<feature type="transmembrane region" description="Helical" evidence="7">
    <location>
        <begin position="68"/>
        <end position="87"/>
    </location>
</feature>
<feature type="transmembrane region" description="Helical" evidence="7">
    <location>
        <begin position="243"/>
        <end position="263"/>
    </location>
</feature>
<keyword evidence="4 9" id="KW-0808">Transferase</keyword>
<keyword evidence="7" id="KW-1133">Transmembrane helix</keyword>
<dbReference type="FunFam" id="3.30.565.10:FF:000006">
    <property type="entry name" value="Sensor histidine kinase WalK"/>
    <property type="match status" value="1"/>
</dbReference>
<dbReference type="InterPro" id="IPR036890">
    <property type="entry name" value="HATPase_C_sf"/>
</dbReference>
<dbReference type="SUPFAM" id="SSF55874">
    <property type="entry name" value="ATPase domain of HSP90 chaperone/DNA topoisomerase II/histidine kinase"/>
    <property type="match status" value="1"/>
</dbReference>
<dbReference type="InterPro" id="IPR005467">
    <property type="entry name" value="His_kinase_dom"/>
</dbReference>
<dbReference type="PROSITE" id="PS50109">
    <property type="entry name" value="HIS_KIN"/>
    <property type="match status" value="1"/>
</dbReference>
<proteinExistence type="predicted"/>